<evidence type="ECO:0000313" key="2">
    <source>
        <dbReference type="Proteomes" id="UP000053144"/>
    </source>
</evidence>
<protein>
    <submittedName>
        <fullName evidence="1">Uncharacterized protein</fullName>
    </submittedName>
</protein>
<evidence type="ECO:0000313" key="1">
    <source>
        <dbReference type="EMBL" id="KOM48247.1"/>
    </source>
</evidence>
<organism evidence="1 2">
    <name type="scientific">Phaseolus angularis</name>
    <name type="common">Azuki bean</name>
    <name type="synonym">Vigna angularis</name>
    <dbReference type="NCBI Taxonomy" id="3914"/>
    <lineage>
        <taxon>Eukaryota</taxon>
        <taxon>Viridiplantae</taxon>
        <taxon>Streptophyta</taxon>
        <taxon>Embryophyta</taxon>
        <taxon>Tracheophyta</taxon>
        <taxon>Spermatophyta</taxon>
        <taxon>Magnoliopsida</taxon>
        <taxon>eudicotyledons</taxon>
        <taxon>Gunneridae</taxon>
        <taxon>Pentapetalae</taxon>
        <taxon>rosids</taxon>
        <taxon>fabids</taxon>
        <taxon>Fabales</taxon>
        <taxon>Fabaceae</taxon>
        <taxon>Papilionoideae</taxon>
        <taxon>50 kb inversion clade</taxon>
        <taxon>NPAAA clade</taxon>
        <taxon>indigoferoid/millettioid clade</taxon>
        <taxon>Phaseoleae</taxon>
        <taxon>Vigna</taxon>
    </lineage>
</organism>
<gene>
    <name evidence="1" type="ORF">LR48_Vigan07g195100</name>
</gene>
<proteinExistence type="predicted"/>
<dbReference type="Gramene" id="KOM48247">
    <property type="protein sequence ID" value="KOM48247"/>
    <property type="gene ID" value="LR48_Vigan07g195100"/>
</dbReference>
<dbReference type="EMBL" id="CM003377">
    <property type="protein sequence ID" value="KOM48247.1"/>
    <property type="molecule type" value="Genomic_DNA"/>
</dbReference>
<reference evidence="2" key="1">
    <citation type="journal article" date="2015" name="Proc. Natl. Acad. Sci. U.S.A.">
        <title>Genome sequencing of adzuki bean (Vigna angularis) provides insight into high starch and low fat accumulation and domestication.</title>
        <authorList>
            <person name="Yang K."/>
            <person name="Tian Z."/>
            <person name="Chen C."/>
            <person name="Luo L."/>
            <person name="Zhao B."/>
            <person name="Wang Z."/>
            <person name="Yu L."/>
            <person name="Li Y."/>
            <person name="Sun Y."/>
            <person name="Li W."/>
            <person name="Chen Y."/>
            <person name="Li Y."/>
            <person name="Zhang Y."/>
            <person name="Ai D."/>
            <person name="Zhao J."/>
            <person name="Shang C."/>
            <person name="Ma Y."/>
            <person name="Wu B."/>
            <person name="Wang M."/>
            <person name="Gao L."/>
            <person name="Sun D."/>
            <person name="Zhang P."/>
            <person name="Guo F."/>
            <person name="Wang W."/>
            <person name="Li Y."/>
            <person name="Wang J."/>
            <person name="Varshney R.K."/>
            <person name="Wang J."/>
            <person name="Ling H.Q."/>
            <person name="Wan P."/>
        </authorList>
    </citation>
    <scope>NUCLEOTIDE SEQUENCE</scope>
    <source>
        <strain evidence="2">cv. Jingnong 6</strain>
    </source>
</reference>
<dbReference type="Proteomes" id="UP000053144">
    <property type="component" value="Chromosome 7"/>
</dbReference>
<name>A0A0L9V063_PHAAN</name>
<dbReference type="AlphaFoldDB" id="A0A0L9V063"/>
<accession>A0A0L9V063</accession>
<sequence>MEDHAPTSTSNKEKQQLTVSFGWLGNISRPNSRDSCPTTTPFQQLCNSRFCHVITLRRGSSWSSGEDLHSPVKSSHQRWFLSQKQLTLQQLGSSEKPAATLERR</sequence>